<organism evidence="1">
    <name type="scientific">marine metagenome</name>
    <dbReference type="NCBI Taxonomy" id="408172"/>
    <lineage>
        <taxon>unclassified sequences</taxon>
        <taxon>metagenomes</taxon>
        <taxon>ecological metagenomes</taxon>
    </lineage>
</organism>
<accession>A0A382E1N3</accession>
<reference evidence="1" key="1">
    <citation type="submission" date="2018-05" db="EMBL/GenBank/DDBJ databases">
        <authorList>
            <person name="Lanie J.A."/>
            <person name="Ng W.-L."/>
            <person name="Kazmierczak K.M."/>
            <person name="Andrzejewski T.M."/>
            <person name="Davidsen T.M."/>
            <person name="Wayne K.J."/>
            <person name="Tettelin H."/>
            <person name="Glass J.I."/>
            <person name="Rusch D."/>
            <person name="Podicherti R."/>
            <person name="Tsui H.-C.T."/>
            <person name="Winkler M.E."/>
        </authorList>
    </citation>
    <scope>NUCLEOTIDE SEQUENCE</scope>
</reference>
<name>A0A382E1N3_9ZZZZ</name>
<protein>
    <submittedName>
        <fullName evidence="1">Uncharacterized protein</fullName>
    </submittedName>
</protein>
<evidence type="ECO:0000313" key="1">
    <source>
        <dbReference type="EMBL" id="SVB44054.1"/>
    </source>
</evidence>
<proteinExistence type="predicted"/>
<dbReference type="AlphaFoldDB" id="A0A382E1N3"/>
<dbReference type="EMBL" id="UINC01042007">
    <property type="protein sequence ID" value="SVB44054.1"/>
    <property type="molecule type" value="Genomic_DNA"/>
</dbReference>
<gene>
    <name evidence="1" type="ORF">METZ01_LOCUS196908</name>
</gene>
<sequence>MGHLKFKVGEITAVIGDNADHAPASGHRAGYNGIWDFRHRTSMRSIFVPTYAGLNLEHIFNGETEFENNDIFFEPRRAPMTFRKLNDQQAELHQPATPTFHVESTTRFTLRAPWYLDLDFRCTPHQHVHQRGWFGCFWASYINGPADKSFYFLGGWRPKESVWMQLCAQAHDDESTVRAHDDDFKLTWQEGSRDSLFKNFSRMRYAKPLYYGNFENLVYILMFKPEAGIRLTHSPSGGGFNKDFNTTNPAWDWQFIVPKYDVMKEYGYHARAVLRPRCSREEILDEYEKWINE</sequence>